<proteinExistence type="predicted"/>
<dbReference type="Pfam" id="PF01510">
    <property type="entry name" value="Amidase_2"/>
    <property type="match status" value="1"/>
</dbReference>
<evidence type="ECO:0000313" key="3">
    <source>
        <dbReference type="Proteomes" id="UP000320209"/>
    </source>
</evidence>
<gene>
    <name evidence="2" type="ORF">FB381_1414</name>
</gene>
<name>A0A543A4Y4_9ACTN</name>
<dbReference type="SUPFAM" id="SSF55846">
    <property type="entry name" value="N-acetylmuramoyl-L-alanine amidase-like"/>
    <property type="match status" value="1"/>
</dbReference>
<sequence length="188" mass="19326">MAQISWLADVLRAAGVAVVEEGDWLNRGATSGGGAFEPIGVLWHHTAGPTTSPENPHPSLDICINGRSDLSGPLCQALVDYNGVFHVISANRANHAGVCGGSGPIPEGDGNTMLVGWEIDYNGVDQEMSPAQYDASIAATAAVIAQLGTDATYVRGHRETSTTGKIDPYAIDLDAMRADVAAALGGGA</sequence>
<protein>
    <submittedName>
        <fullName evidence="2">N-acetylmuramoyl-L-alanine amidase</fullName>
    </submittedName>
</protein>
<dbReference type="InterPro" id="IPR036505">
    <property type="entry name" value="Amidase/PGRP_sf"/>
</dbReference>
<feature type="domain" description="N-acetylmuramoyl-L-alanine amidase" evidence="1">
    <location>
        <begin position="27"/>
        <end position="169"/>
    </location>
</feature>
<dbReference type="InterPro" id="IPR002502">
    <property type="entry name" value="Amidase_domain"/>
</dbReference>
<dbReference type="RefSeq" id="WP_141779626.1">
    <property type="nucleotide sequence ID" value="NZ_VFOV01000001.1"/>
</dbReference>
<dbReference type="GO" id="GO:0009253">
    <property type="term" value="P:peptidoglycan catabolic process"/>
    <property type="evidence" value="ECO:0007669"/>
    <property type="project" value="InterPro"/>
</dbReference>
<dbReference type="SMART" id="SM00644">
    <property type="entry name" value="Ami_2"/>
    <property type="match status" value="1"/>
</dbReference>
<evidence type="ECO:0000259" key="1">
    <source>
        <dbReference type="SMART" id="SM00644"/>
    </source>
</evidence>
<dbReference type="Gene3D" id="3.40.80.10">
    <property type="entry name" value="Peptidoglycan recognition protein-like"/>
    <property type="match status" value="1"/>
</dbReference>
<reference evidence="2 3" key="1">
    <citation type="submission" date="2019-06" db="EMBL/GenBank/DDBJ databases">
        <title>Sequencing the genomes of 1000 actinobacteria strains.</title>
        <authorList>
            <person name="Klenk H.-P."/>
        </authorList>
    </citation>
    <scope>NUCLEOTIDE SEQUENCE [LARGE SCALE GENOMIC DNA]</scope>
    <source>
        <strain evidence="2 3">DSM 25218</strain>
    </source>
</reference>
<keyword evidence="3" id="KW-1185">Reference proteome</keyword>
<dbReference type="GO" id="GO:0008745">
    <property type="term" value="F:N-acetylmuramoyl-L-alanine amidase activity"/>
    <property type="evidence" value="ECO:0007669"/>
    <property type="project" value="InterPro"/>
</dbReference>
<dbReference type="OrthoDB" id="514320at2"/>
<evidence type="ECO:0000313" key="2">
    <source>
        <dbReference type="EMBL" id="TQL67536.1"/>
    </source>
</evidence>
<accession>A0A543A4Y4</accession>
<dbReference type="EMBL" id="VFOV01000001">
    <property type="protein sequence ID" value="TQL67536.1"/>
    <property type="molecule type" value="Genomic_DNA"/>
</dbReference>
<dbReference type="Proteomes" id="UP000320209">
    <property type="component" value="Unassembled WGS sequence"/>
</dbReference>
<dbReference type="AlphaFoldDB" id="A0A543A4Y4"/>
<organism evidence="2 3">
    <name type="scientific">Nocardioides albertanoniae</name>
    <dbReference type="NCBI Taxonomy" id="1175486"/>
    <lineage>
        <taxon>Bacteria</taxon>
        <taxon>Bacillati</taxon>
        <taxon>Actinomycetota</taxon>
        <taxon>Actinomycetes</taxon>
        <taxon>Propionibacteriales</taxon>
        <taxon>Nocardioidaceae</taxon>
        <taxon>Nocardioides</taxon>
    </lineage>
</organism>
<comment type="caution">
    <text evidence="2">The sequence shown here is derived from an EMBL/GenBank/DDBJ whole genome shotgun (WGS) entry which is preliminary data.</text>
</comment>